<sequence>MKLYSFLLLLILIALLLVSCSESGECHSERMSLNRDWTFLRVDSATHVDEGMIVKGIFPPGAVNVALPHTPRIEPLVVNDQWQGICYYRKTFLLDKKDEEKNIFLKFEGVMNVADVWLNGKHLEKHLGGYLPFVIDITSVAHPDSVNTLVVRLDNRDNPVTGPKPLKELDFNTYGGIYRDVWLIKKAPVYIVDPVCRNKKGSGGVIVTSGNVSENSAEMIIKTHVINTRNKSADIVLKHTLISENGKAVMSGKDGGCINAGCDTIFECKMQLKNPSLWSPDSPILYTLKTGLYDGNFLADCDTTRIGIRDIKITAEGLYLNGKKIFLRGVNRHQEYPYVGYAVPDNAQYRDAYKIKEAGFDYVRASHYPPSPAFLDACDELGIFVLDAIPGWQYFGDSLFVNYMKRSARELIRRDRNHACILGWELSVNETPMPEYFMKEMNAIRTEEDPGTYTAGWIKGKYDIYIEARQHRKEVDRCIPLIVSEYGDWEYYAQNAGFNQNKWNDLLEEERTSRQPRESGEKRMLQQATNIQEAHNDNLTTNAFADGYWVMYDYNRGYANDLEYSGIMDICRLPKFSYYFFKSQRSISDLNVFAKPMIKIASFWTPGISKSVKIFSNCDEVALYLDNRLIGKKTSDKDRFSAFLKHPPFTFDVECEAPGTLTARGYYKGKEVCSDSVSTPGKAYKITLSVDTSGISPRKNDLIFVYARIIDKNGTLVNTASDRVYFKVKGNGSIVDDSPVEALGGIATILLKTGSVAGNVFVEATSGKLIKDVLNVDYK</sequence>
<dbReference type="Pfam" id="PF02836">
    <property type="entry name" value="Glyco_hydro_2_C"/>
    <property type="match status" value="1"/>
</dbReference>
<dbReference type="InterPro" id="IPR051913">
    <property type="entry name" value="GH2_Domain-Containing"/>
</dbReference>
<accession>A0ABT1MI66</accession>
<evidence type="ECO:0000256" key="1">
    <source>
        <dbReference type="ARBA" id="ARBA00007401"/>
    </source>
</evidence>
<dbReference type="Pfam" id="PF02837">
    <property type="entry name" value="Glyco_hydro_2_N"/>
    <property type="match status" value="1"/>
</dbReference>
<evidence type="ECO:0000256" key="3">
    <source>
        <dbReference type="ARBA" id="ARBA00023295"/>
    </source>
</evidence>
<feature type="domain" description="Glycoside hydrolase family 2" evidence="8">
    <location>
        <begin position="686"/>
        <end position="770"/>
    </location>
</feature>
<dbReference type="EMBL" id="JANDHW010000005">
    <property type="protein sequence ID" value="MCP9611739.1"/>
    <property type="molecule type" value="Genomic_DNA"/>
</dbReference>
<protein>
    <submittedName>
        <fullName evidence="9">DUF4982 domain-containing protein</fullName>
    </submittedName>
</protein>
<dbReference type="SUPFAM" id="SSF49373">
    <property type="entry name" value="Invasin/intimin cell-adhesion fragments"/>
    <property type="match status" value="1"/>
</dbReference>
<dbReference type="SUPFAM" id="SSF51445">
    <property type="entry name" value="(Trans)glycosidases"/>
    <property type="match status" value="1"/>
</dbReference>
<dbReference type="InterPro" id="IPR032311">
    <property type="entry name" value="DUF4982"/>
</dbReference>
<dbReference type="Pfam" id="PF00703">
    <property type="entry name" value="Glyco_hydro_2"/>
    <property type="match status" value="1"/>
</dbReference>
<dbReference type="Gene3D" id="2.60.40.10">
    <property type="entry name" value="Immunoglobulins"/>
    <property type="match status" value="3"/>
</dbReference>
<evidence type="ECO:0000256" key="2">
    <source>
        <dbReference type="ARBA" id="ARBA00022801"/>
    </source>
</evidence>
<gene>
    <name evidence="9" type="ORF">NMU02_06515</name>
</gene>
<dbReference type="RefSeq" id="WP_255026728.1">
    <property type="nucleotide sequence ID" value="NZ_JANDHW010000005.1"/>
</dbReference>
<evidence type="ECO:0000259" key="8">
    <source>
        <dbReference type="Pfam" id="PF18565"/>
    </source>
</evidence>
<dbReference type="PRINTS" id="PR00132">
    <property type="entry name" value="GLHYDRLASE2"/>
</dbReference>
<dbReference type="InterPro" id="IPR008979">
    <property type="entry name" value="Galactose-bd-like_sf"/>
</dbReference>
<keyword evidence="3" id="KW-0326">Glycosidase</keyword>
<dbReference type="InterPro" id="IPR036156">
    <property type="entry name" value="Beta-gal/glucu_dom_sf"/>
</dbReference>
<feature type="domain" description="Glycoside hydrolase family 2 immunoglobulin-like beta-sandwich" evidence="4">
    <location>
        <begin position="211"/>
        <end position="309"/>
    </location>
</feature>
<comment type="caution">
    <text evidence="9">The sequence shown here is derived from an EMBL/GenBank/DDBJ whole genome shotgun (WGS) entry which is preliminary data.</text>
</comment>
<organism evidence="9 10">
    <name type="scientific">Coprobacter tertius</name>
    <dbReference type="NCBI Taxonomy" id="2944915"/>
    <lineage>
        <taxon>Bacteria</taxon>
        <taxon>Pseudomonadati</taxon>
        <taxon>Bacteroidota</taxon>
        <taxon>Bacteroidia</taxon>
        <taxon>Bacteroidales</taxon>
        <taxon>Barnesiellaceae</taxon>
        <taxon>Coprobacter</taxon>
    </lineage>
</organism>
<feature type="domain" description="DUF4982" evidence="7">
    <location>
        <begin position="609"/>
        <end position="673"/>
    </location>
</feature>
<feature type="domain" description="Glycoside hydrolase family 2 catalytic" evidence="5">
    <location>
        <begin position="311"/>
        <end position="449"/>
    </location>
</feature>
<evidence type="ECO:0000259" key="5">
    <source>
        <dbReference type="Pfam" id="PF02836"/>
    </source>
</evidence>
<dbReference type="SUPFAM" id="SSF49785">
    <property type="entry name" value="Galactose-binding domain-like"/>
    <property type="match status" value="1"/>
</dbReference>
<dbReference type="InterPro" id="IPR006102">
    <property type="entry name" value="Ig-like_GH2"/>
</dbReference>
<dbReference type="InterPro" id="IPR017853">
    <property type="entry name" value="GH"/>
</dbReference>
<dbReference type="InterPro" id="IPR040605">
    <property type="entry name" value="Glyco_hydro2_dom5"/>
</dbReference>
<evidence type="ECO:0000313" key="9">
    <source>
        <dbReference type="EMBL" id="MCP9611739.1"/>
    </source>
</evidence>
<keyword evidence="2" id="KW-0378">Hydrolase</keyword>
<dbReference type="Pfam" id="PF16355">
    <property type="entry name" value="DUF4982"/>
    <property type="match status" value="1"/>
</dbReference>
<dbReference type="InterPro" id="IPR013783">
    <property type="entry name" value="Ig-like_fold"/>
</dbReference>
<comment type="similarity">
    <text evidence="1">Belongs to the glycosyl hydrolase 2 family.</text>
</comment>
<evidence type="ECO:0000259" key="6">
    <source>
        <dbReference type="Pfam" id="PF02837"/>
    </source>
</evidence>
<proteinExistence type="inferred from homology"/>
<dbReference type="Gene3D" id="2.60.120.260">
    <property type="entry name" value="Galactose-binding domain-like"/>
    <property type="match status" value="1"/>
</dbReference>
<dbReference type="SUPFAM" id="SSF49303">
    <property type="entry name" value="beta-Galactosidase/glucuronidase domain"/>
    <property type="match status" value="1"/>
</dbReference>
<dbReference type="Proteomes" id="UP001205603">
    <property type="component" value="Unassembled WGS sequence"/>
</dbReference>
<evidence type="ECO:0000313" key="10">
    <source>
        <dbReference type="Proteomes" id="UP001205603"/>
    </source>
</evidence>
<name>A0ABT1MI66_9BACT</name>
<dbReference type="PROSITE" id="PS51257">
    <property type="entry name" value="PROKAR_LIPOPROTEIN"/>
    <property type="match status" value="1"/>
</dbReference>
<reference evidence="9 10" key="1">
    <citation type="submission" date="2022-07" db="EMBL/GenBank/DDBJ databases">
        <title>Fecal culturing of patients with breast cancer.</title>
        <authorList>
            <person name="Teng N.M.Y."/>
            <person name="Kiu R."/>
            <person name="Evans R."/>
            <person name="Baker D.J."/>
            <person name="Zenner C."/>
            <person name="Robinson S.D."/>
            <person name="Hall L.J."/>
        </authorList>
    </citation>
    <scope>NUCLEOTIDE SEQUENCE [LARGE SCALE GENOMIC DNA]</scope>
    <source>
        <strain evidence="9 10">LH1063</strain>
    </source>
</reference>
<evidence type="ECO:0000259" key="7">
    <source>
        <dbReference type="Pfam" id="PF16355"/>
    </source>
</evidence>
<dbReference type="PANTHER" id="PTHR42732:SF1">
    <property type="entry name" value="BETA-MANNOSIDASE"/>
    <property type="match status" value="1"/>
</dbReference>
<dbReference type="InterPro" id="IPR006104">
    <property type="entry name" value="Glyco_hydro_2_N"/>
</dbReference>
<dbReference type="InterPro" id="IPR006103">
    <property type="entry name" value="Glyco_hydro_2_cat"/>
</dbReference>
<dbReference type="PANTHER" id="PTHR42732">
    <property type="entry name" value="BETA-GALACTOSIDASE"/>
    <property type="match status" value="1"/>
</dbReference>
<dbReference type="Pfam" id="PF18565">
    <property type="entry name" value="Glyco_hydro2_C5"/>
    <property type="match status" value="1"/>
</dbReference>
<evidence type="ECO:0000259" key="4">
    <source>
        <dbReference type="Pfam" id="PF00703"/>
    </source>
</evidence>
<dbReference type="InterPro" id="IPR006101">
    <property type="entry name" value="Glyco_hydro_2"/>
</dbReference>
<dbReference type="InterPro" id="IPR008964">
    <property type="entry name" value="Invasin/intimin_cell_adhesion"/>
</dbReference>
<feature type="domain" description="Glycosyl hydrolases family 2 sugar binding" evidence="6">
    <location>
        <begin position="83"/>
        <end position="186"/>
    </location>
</feature>
<keyword evidence="10" id="KW-1185">Reference proteome</keyword>
<dbReference type="Gene3D" id="3.20.20.80">
    <property type="entry name" value="Glycosidases"/>
    <property type="match status" value="1"/>
</dbReference>